<dbReference type="InterPro" id="IPR044880">
    <property type="entry name" value="NCX_ion-bd_dom_sf"/>
</dbReference>
<feature type="transmembrane region" description="Helical" evidence="9">
    <location>
        <begin position="312"/>
        <end position="333"/>
    </location>
</feature>
<organism evidence="11 12">
    <name type="scientific">Rhizosaccharibacter radicis</name>
    <dbReference type="NCBI Taxonomy" id="2782605"/>
    <lineage>
        <taxon>Bacteria</taxon>
        <taxon>Pseudomonadati</taxon>
        <taxon>Pseudomonadota</taxon>
        <taxon>Alphaproteobacteria</taxon>
        <taxon>Acetobacterales</taxon>
        <taxon>Acetobacteraceae</taxon>
        <taxon>Rhizosaccharibacter</taxon>
    </lineage>
</organism>
<dbReference type="InterPro" id="IPR004798">
    <property type="entry name" value="CAX-like"/>
</dbReference>
<evidence type="ECO:0000256" key="4">
    <source>
        <dbReference type="ARBA" id="ARBA00022692"/>
    </source>
</evidence>
<feature type="transmembrane region" description="Helical" evidence="9">
    <location>
        <begin position="168"/>
        <end position="189"/>
    </location>
</feature>
<proteinExistence type="inferred from homology"/>
<comment type="subcellular location">
    <subcellularLocation>
        <location evidence="1">Endomembrane system</location>
        <topology evidence="1">Multi-pass membrane protein</topology>
    </subcellularLocation>
</comment>
<dbReference type="PANTHER" id="PTHR31503:SF22">
    <property type="entry name" value="VACUOLAR CALCIUM ION TRANSPORTER"/>
    <property type="match status" value="1"/>
</dbReference>
<keyword evidence="6 9" id="KW-1133">Transmembrane helix</keyword>
<keyword evidence="3 9" id="KW-0109">Calcium transport</keyword>
<feature type="transmembrane region" description="Helical" evidence="9">
    <location>
        <begin position="209"/>
        <end position="228"/>
    </location>
</feature>
<keyword evidence="4 9" id="KW-0812">Transmembrane</keyword>
<comment type="caution">
    <text evidence="9">Lacks conserved residue(s) required for the propagation of feature annotation.</text>
</comment>
<keyword evidence="5 9" id="KW-0106">Calcium</keyword>
<keyword evidence="8 9" id="KW-0472">Membrane</keyword>
<dbReference type="EMBL" id="JAMZEJ010000002">
    <property type="protein sequence ID" value="MCQ8239948.1"/>
    <property type="molecule type" value="Genomic_DNA"/>
</dbReference>
<dbReference type="RefSeq" id="WP_422918680.1">
    <property type="nucleotide sequence ID" value="NZ_JAMZEJ010000002.1"/>
</dbReference>
<dbReference type="InterPro" id="IPR004837">
    <property type="entry name" value="NaCa_Exmemb"/>
</dbReference>
<dbReference type="PANTHER" id="PTHR31503">
    <property type="entry name" value="VACUOLAR CALCIUM ION TRANSPORTER"/>
    <property type="match status" value="1"/>
</dbReference>
<feature type="transmembrane region" description="Helical" evidence="9">
    <location>
        <begin position="30"/>
        <end position="47"/>
    </location>
</feature>
<evidence type="ECO:0000256" key="3">
    <source>
        <dbReference type="ARBA" id="ARBA00022568"/>
    </source>
</evidence>
<dbReference type="Gene3D" id="1.20.1420.30">
    <property type="entry name" value="NCX, central ion-binding region"/>
    <property type="match status" value="1"/>
</dbReference>
<keyword evidence="12" id="KW-1185">Reference proteome</keyword>
<evidence type="ECO:0000259" key="10">
    <source>
        <dbReference type="Pfam" id="PF01699"/>
    </source>
</evidence>
<keyword evidence="9" id="KW-0050">Antiport</keyword>
<evidence type="ECO:0000256" key="7">
    <source>
        <dbReference type="ARBA" id="ARBA00023065"/>
    </source>
</evidence>
<protein>
    <recommendedName>
        <fullName evidence="9">Ca(2+)/H(+) antiporter</fullName>
    </recommendedName>
</protein>
<feature type="transmembrane region" description="Helical" evidence="9">
    <location>
        <begin position="248"/>
        <end position="272"/>
    </location>
</feature>
<feature type="domain" description="Sodium/calcium exchanger membrane region" evidence="10">
    <location>
        <begin position="215"/>
        <end position="359"/>
    </location>
</feature>
<keyword evidence="7 9" id="KW-0406">Ion transport</keyword>
<feature type="transmembrane region" description="Helical" evidence="9">
    <location>
        <begin position="340"/>
        <end position="361"/>
    </location>
</feature>
<accession>A0ABT1VUD1</accession>
<keyword evidence="2 9" id="KW-0813">Transport</keyword>
<dbReference type="Proteomes" id="UP001524547">
    <property type="component" value="Unassembled WGS sequence"/>
</dbReference>
<feature type="transmembrane region" description="Helical" evidence="9">
    <location>
        <begin position="279"/>
        <end position="306"/>
    </location>
</feature>
<evidence type="ECO:0000256" key="2">
    <source>
        <dbReference type="ARBA" id="ARBA00022448"/>
    </source>
</evidence>
<dbReference type="Pfam" id="PF01699">
    <property type="entry name" value="Na_Ca_ex"/>
    <property type="match status" value="2"/>
</dbReference>
<evidence type="ECO:0000313" key="12">
    <source>
        <dbReference type="Proteomes" id="UP001524547"/>
    </source>
</evidence>
<name>A0ABT1VUD1_9PROT</name>
<sequence length="365" mass="37668">MTFRTFSGLLPLLLVPVSLAAGFVPDISPVWVFVLGAAATAVLADWVRRATEQLADRTGSAVGGLLNVSFGSVAELVLALFVLAGGHAAVVQAQVTGSIIGTGLLGLGLAMLVGGIRRDRQRFNRDSIGLLSTLLILVLIALLLPAIFDLAQRKASPGLDPALADEKLSLGTAIVLLGLYGANLAYTLVTHRDMFGGGEEDDPGHDRAAWSLGRALGVLIGGTALVAVEAELVSGALEATAGSLGLSSTFLGIVVLALVGTAADLFAAVVFARQNRMSIVFSICIGSAIQMAMVVAPLLVLASWALGHPMNLVFGDPLDLLAIGATAFVIRAISADGETTWFEGLLLIGLYVLLALAFLFLPHSP</sequence>
<evidence type="ECO:0000256" key="6">
    <source>
        <dbReference type="ARBA" id="ARBA00022989"/>
    </source>
</evidence>
<evidence type="ECO:0000313" key="11">
    <source>
        <dbReference type="EMBL" id="MCQ8239948.1"/>
    </source>
</evidence>
<dbReference type="InterPro" id="IPR004713">
    <property type="entry name" value="CaH_exchang"/>
</dbReference>
<feature type="domain" description="Sodium/calcium exchanger membrane region" evidence="10">
    <location>
        <begin position="30"/>
        <end position="188"/>
    </location>
</feature>
<dbReference type="NCBIfam" id="TIGR00378">
    <property type="entry name" value="cax"/>
    <property type="match status" value="1"/>
</dbReference>
<evidence type="ECO:0000256" key="8">
    <source>
        <dbReference type="ARBA" id="ARBA00023136"/>
    </source>
</evidence>
<comment type="function">
    <text evidence="9">Ca(+)/H(+) antiporter that extrudes calcium in exchange for external protons.</text>
</comment>
<comment type="similarity">
    <text evidence="9">Belongs to the Ca(2+):cation antiporter (CaCA) (TC 2.A.19) family.</text>
</comment>
<feature type="transmembrane region" description="Helical" evidence="9">
    <location>
        <begin position="128"/>
        <end position="148"/>
    </location>
</feature>
<feature type="transmembrane region" description="Helical" evidence="9">
    <location>
        <begin position="59"/>
        <end position="83"/>
    </location>
</feature>
<feature type="transmembrane region" description="Helical" evidence="9">
    <location>
        <begin position="95"/>
        <end position="116"/>
    </location>
</feature>
<reference evidence="11 12" key="1">
    <citation type="submission" date="2022-06" db="EMBL/GenBank/DDBJ databases">
        <title>Rhizosaccharibacter gen. nov. sp. nov. KSS12, endophytic bacteria isolated from sugarcane.</title>
        <authorList>
            <person name="Pitiwittayakul N."/>
        </authorList>
    </citation>
    <scope>NUCLEOTIDE SEQUENCE [LARGE SCALE GENOMIC DNA]</scope>
    <source>
        <strain evidence="11 12">KSS12</strain>
    </source>
</reference>
<evidence type="ECO:0000256" key="9">
    <source>
        <dbReference type="RuleBase" id="RU365028"/>
    </source>
</evidence>
<gene>
    <name evidence="11" type="primary">cax</name>
    <name evidence="11" type="ORF">NFI88_03720</name>
</gene>
<evidence type="ECO:0000256" key="5">
    <source>
        <dbReference type="ARBA" id="ARBA00022837"/>
    </source>
</evidence>
<evidence type="ECO:0000256" key="1">
    <source>
        <dbReference type="ARBA" id="ARBA00004127"/>
    </source>
</evidence>
<comment type="caution">
    <text evidence="11">The sequence shown here is derived from an EMBL/GenBank/DDBJ whole genome shotgun (WGS) entry which is preliminary data.</text>
</comment>